<gene>
    <name evidence="6" type="ORF">CDSM653_00731</name>
</gene>
<dbReference type="Proteomes" id="UP000010146">
    <property type="component" value="Unassembled WGS sequence"/>
</dbReference>
<feature type="domain" description="Methyl-accepting transducer" evidence="5">
    <location>
        <begin position="319"/>
        <end position="576"/>
    </location>
</feature>
<keyword evidence="1 2" id="KW-0807">Transducer</keyword>
<protein>
    <submittedName>
        <fullName evidence="6">Methyl-accepting chemotaxis protein</fullName>
    </submittedName>
</protein>
<dbReference type="InterPro" id="IPR038158">
    <property type="entry name" value="H-NOX_domain_sf"/>
</dbReference>
<dbReference type="SMART" id="SM00283">
    <property type="entry name" value="MA"/>
    <property type="match status" value="1"/>
</dbReference>
<proteinExistence type="predicted"/>
<dbReference type="RefSeq" id="WP_009610933.1">
    <property type="nucleotide sequence ID" value="NZ_ABXP02000042.1"/>
</dbReference>
<dbReference type="AlphaFoldDB" id="B7R9G3"/>
<dbReference type="GO" id="GO:0016020">
    <property type="term" value="C:membrane"/>
    <property type="evidence" value="ECO:0007669"/>
    <property type="project" value="InterPro"/>
</dbReference>
<dbReference type="InterPro" id="IPR011644">
    <property type="entry name" value="Heme_NO-bd"/>
</dbReference>
<organism evidence="6 7">
    <name type="scientific">Caldanaerobacter subterraneus subsp. pacificus DSM 12653</name>
    <dbReference type="NCBI Taxonomy" id="391606"/>
    <lineage>
        <taxon>Bacteria</taxon>
        <taxon>Bacillati</taxon>
        <taxon>Bacillota</taxon>
        <taxon>Clostridia</taxon>
        <taxon>Thermoanaerobacterales</taxon>
        <taxon>Thermoanaerobacteraceae</taxon>
        <taxon>Caldanaerobacter</taxon>
    </lineage>
</organism>
<evidence type="ECO:0000259" key="5">
    <source>
        <dbReference type="PROSITE" id="PS50111"/>
    </source>
</evidence>
<dbReference type="InterPro" id="IPR004089">
    <property type="entry name" value="MCPsignal_dom"/>
</dbReference>
<feature type="transmembrane region" description="Helical" evidence="4">
    <location>
        <begin position="209"/>
        <end position="227"/>
    </location>
</feature>
<dbReference type="SUPFAM" id="SSF58104">
    <property type="entry name" value="Methyl-accepting chemotaxis protein (MCP) signaling domain"/>
    <property type="match status" value="1"/>
</dbReference>
<evidence type="ECO:0000256" key="1">
    <source>
        <dbReference type="ARBA" id="ARBA00023224"/>
    </source>
</evidence>
<dbReference type="Gene3D" id="3.90.1520.10">
    <property type="entry name" value="H-NOX domain"/>
    <property type="match status" value="1"/>
</dbReference>
<keyword evidence="3" id="KW-0175">Coiled coil</keyword>
<evidence type="ECO:0000256" key="3">
    <source>
        <dbReference type="SAM" id="Coils"/>
    </source>
</evidence>
<dbReference type="InterPro" id="IPR024096">
    <property type="entry name" value="NO_sig/Golgi_transp_ligand-bd"/>
</dbReference>
<keyword evidence="4" id="KW-0812">Transmembrane</keyword>
<dbReference type="Gene3D" id="1.10.287.950">
    <property type="entry name" value="Methyl-accepting chemotaxis protein"/>
    <property type="match status" value="1"/>
</dbReference>
<keyword evidence="4" id="KW-1133">Transmembrane helix</keyword>
<dbReference type="PANTHER" id="PTHR32089">
    <property type="entry name" value="METHYL-ACCEPTING CHEMOTAXIS PROTEIN MCPB"/>
    <property type="match status" value="1"/>
</dbReference>
<dbReference type="EMBL" id="ABXP02000042">
    <property type="protein sequence ID" value="KKC30252.1"/>
    <property type="molecule type" value="Genomic_DNA"/>
</dbReference>
<dbReference type="PANTHER" id="PTHR32089:SF112">
    <property type="entry name" value="LYSOZYME-LIKE PROTEIN-RELATED"/>
    <property type="match status" value="1"/>
</dbReference>
<dbReference type="Pfam" id="PF07700">
    <property type="entry name" value="HNOB"/>
    <property type="match status" value="1"/>
</dbReference>
<comment type="caution">
    <text evidence="6">The sequence shown here is derived from an EMBL/GenBank/DDBJ whole genome shotgun (WGS) entry which is preliminary data.</text>
</comment>
<evidence type="ECO:0000313" key="7">
    <source>
        <dbReference type="Proteomes" id="UP000010146"/>
    </source>
</evidence>
<sequence>MRKLKGTIVGTWIKTLRDLYGSEVVDESLKSVGWEVDRVITPLEDIEDDEVKRIFAKVSEITGKSVNEIWREVGRQNIKTFSEWFPSYFAGRRLVNFLMMMDEVHLQLTKMIKGATPPRLIAKPVAKDAIEMEYVSKRKMYDYFLGLIEGSSKFFKEEISVEEVERGEKDGFSRLKVRIKFKNPVFEYKKNVWGKILGFGFIRSNSFKLALWSFIIGFLVVGFISSWDLLKSFSGAFIIGAFTYLFSYVLNMSSKNLHEFVKIMGSRNLEEEFKLESGDVFEAIAEELNSVKDTIKKDMLFLKGGTDDMHNFVHRFNEIAENMKKVSEDISSVVNDVASSTVHQAEEIERAVGILDENIKKINEIAGTSKESNEKLENSIGNIKRANTDVTDVAKELSQVEVDFSSIYEMGKVLSDSAKDIMAIVTTVEEISDQTNLLALNAAIEAARAGEAGRGFAVVAEEVRNLAENSKNAVKTITESLVNFTGQVETLAEKISAQFERLKKSISTLEKVVEKNTMATEEVAGISSVIVESANRLYEEAEKLSEVFGHLENLAAISEENSASSEEMSANVTEYSNRIREFIEQIKQMETLVTNFKKELDKYKV</sequence>
<evidence type="ECO:0000256" key="2">
    <source>
        <dbReference type="PROSITE-ProRule" id="PRU00284"/>
    </source>
</evidence>
<dbReference type="PROSITE" id="PS50111">
    <property type="entry name" value="CHEMOTAXIS_TRANSDUC_2"/>
    <property type="match status" value="1"/>
</dbReference>
<evidence type="ECO:0000256" key="4">
    <source>
        <dbReference type="SAM" id="Phobius"/>
    </source>
</evidence>
<reference evidence="6 7" key="2">
    <citation type="journal article" date="2015" name="BMC Genomics">
        <title>Analysis of three genomes within the thermophilic bacterial species Caldanaerobacter subterraneus with a focus on carbon monoxide dehydrogenase evolution and hydrolase diversity.</title>
        <authorList>
            <person name="Sant'Anna F.H."/>
            <person name="Lebedinsky A.V."/>
            <person name="Sokolova T.G."/>
            <person name="Robb F.T."/>
            <person name="Gonzalez J.M."/>
        </authorList>
    </citation>
    <scope>NUCLEOTIDE SEQUENCE [LARGE SCALE GENOMIC DNA]</scope>
    <source>
        <strain evidence="6 7">DSM 12653</strain>
    </source>
</reference>
<reference evidence="7" key="3">
    <citation type="submission" date="2015-02" db="EMBL/GenBank/DDBJ databases">
        <title>Genome analysis of three genomes within the thermophilic hydrogenogenic bacterial species Caldanaerobacter subterraneus.</title>
        <authorList>
            <person name="Sant'Anna F.H."/>
            <person name="Lebedinsky A."/>
            <person name="Sokolova T."/>
            <person name="Robb F.T."/>
            <person name="Gonzalez J.M."/>
        </authorList>
    </citation>
    <scope>NUCLEOTIDE SEQUENCE [LARGE SCALE GENOMIC DNA]</scope>
    <source>
        <strain evidence="7">DSM 12653</strain>
    </source>
</reference>
<dbReference type="SUPFAM" id="SSF111126">
    <property type="entry name" value="Ligand-binding domain in the NO signalling and Golgi transport"/>
    <property type="match status" value="1"/>
</dbReference>
<evidence type="ECO:0000313" key="6">
    <source>
        <dbReference type="EMBL" id="KKC30252.1"/>
    </source>
</evidence>
<dbReference type="GO" id="GO:0007165">
    <property type="term" value="P:signal transduction"/>
    <property type="evidence" value="ECO:0007669"/>
    <property type="project" value="UniProtKB-KW"/>
</dbReference>
<feature type="transmembrane region" description="Helical" evidence="4">
    <location>
        <begin position="233"/>
        <end position="250"/>
    </location>
</feature>
<dbReference type="GO" id="GO:0020037">
    <property type="term" value="F:heme binding"/>
    <property type="evidence" value="ECO:0007669"/>
    <property type="project" value="InterPro"/>
</dbReference>
<name>B7R9G3_9THEO</name>
<keyword evidence="4" id="KW-0472">Membrane</keyword>
<feature type="coiled-coil region" evidence="3">
    <location>
        <begin position="572"/>
        <end position="599"/>
    </location>
</feature>
<reference evidence="6 7" key="1">
    <citation type="submission" date="2008-07" db="EMBL/GenBank/DDBJ databases">
        <authorList>
            <person name="Gonzalez J."/>
            <person name="Sokolova T."/>
            <person name="Ferriera S."/>
            <person name="Johnson J."/>
            <person name="Kravitz S."/>
            <person name="Beeson K."/>
            <person name="Sutton G."/>
            <person name="Rogers Y.-H."/>
            <person name="Friedman R."/>
            <person name="Frazier M."/>
            <person name="Venter J.C."/>
        </authorList>
    </citation>
    <scope>NUCLEOTIDE SEQUENCE [LARGE SCALE GENOMIC DNA]</scope>
    <source>
        <strain evidence="6 7">DSM 12653</strain>
    </source>
</reference>
<dbReference type="Pfam" id="PF00015">
    <property type="entry name" value="MCPsignal"/>
    <property type="match status" value="1"/>
</dbReference>
<accession>B7R9G3</accession>